<keyword evidence="2" id="KW-0472">Membrane</keyword>
<accession>G0NTZ0</accession>
<keyword evidence="2" id="KW-1133">Transmembrane helix</keyword>
<proteinExistence type="predicted"/>
<evidence type="ECO:0000256" key="1">
    <source>
        <dbReference type="SAM" id="MobiDB-lite"/>
    </source>
</evidence>
<dbReference type="InParanoid" id="G0NTZ0"/>
<feature type="compositionally biased region" description="Polar residues" evidence="1">
    <location>
        <begin position="100"/>
        <end position="113"/>
    </location>
</feature>
<keyword evidence="5" id="KW-1185">Reference proteome</keyword>
<sequence>MKQLKCYSFLLLYFLFHHILAKSSSGSSRGSSGSRSSGSSSSFGSYSYSTSYSGSRSGSGSGGSWLEVTLTIIGMAIFVCVVSICCKYCNTEETSETKPTDNNSDFIVTQSKV</sequence>
<evidence type="ECO:0000313" key="4">
    <source>
        <dbReference type="EMBL" id="EGT37588.1"/>
    </source>
</evidence>
<protein>
    <submittedName>
        <fullName evidence="4">Uncharacterized protein</fullName>
    </submittedName>
</protein>
<feature type="signal peptide" evidence="3">
    <location>
        <begin position="1"/>
        <end position="21"/>
    </location>
</feature>
<evidence type="ECO:0000256" key="3">
    <source>
        <dbReference type="SAM" id="SignalP"/>
    </source>
</evidence>
<name>G0NTZ0_CAEBE</name>
<dbReference type="HOGENOM" id="CLU_2135684_0_0_1"/>
<reference evidence="5" key="1">
    <citation type="submission" date="2011-07" db="EMBL/GenBank/DDBJ databases">
        <authorList>
            <consortium name="Caenorhabditis brenneri Sequencing and Analysis Consortium"/>
            <person name="Wilson R.K."/>
        </authorList>
    </citation>
    <scope>NUCLEOTIDE SEQUENCE [LARGE SCALE GENOMIC DNA]</scope>
    <source>
        <strain evidence="5">PB2801</strain>
    </source>
</reference>
<gene>
    <name evidence="4" type="ORF">CAEBREN_01639</name>
</gene>
<evidence type="ECO:0000256" key="2">
    <source>
        <dbReference type="SAM" id="Phobius"/>
    </source>
</evidence>
<feature type="region of interest" description="Disordered" evidence="1">
    <location>
        <begin position="23"/>
        <end position="62"/>
    </location>
</feature>
<dbReference type="OMA" id="CICKKKC"/>
<feature type="transmembrane region" description="Helical" evidence="2">
    <location>
        <begin position="68"/>
        <end position="89"/>
    </location>
</feature>
<keyword evidence="2" id="KW-0812">Transmembrane</keyword>
<evidence type="ECO:0000313" key="5">
    <source>
        <dbReference type="Proteomes" id="UP000008068"/>
    </source>
</evidence>
<dbReference type="Proteomes" id="UP000008068">
    <property type="component" value="Unassembled WGS sequence"/>
</dbReference>
<dbReference type="AlphaFoldDB" id="G0NTZ0"/>
<dbReference type="eggNOG" id="ENOG502TKCA">
    <property type="taxonomic scope" value="Eukaryota"/>
</dbReference>
<feature type="region of interest" description="Disordered" evidence="1">
    <location>
        <begin position="93"/>
        <end position="113"/>
    </location>
</feature>
<organism evidence="5">
    <name type="scientific">Caenorhabditis brenneri</name>
    <name type="common">Nematode worm</name>
    <dbReference type="NCBI Taxonomy" id="135651"/>
    <lineage>
        <taxon>Eukaryota</taxon>
        <taxon>Metazoa</taxon>
        <taxon>Ecdysozoa</taxon>
        <taxon>Nematoda</taxon>
        <taxon>Chromadorea</taxon>
        <taxon>Rhabditida</taxon>
        <taxon>Rhabditina</taxon>
        <taxon>Rhabditomorpha</taxon>
        <taxon>Rhabditoidea</taxon>
        <taxon>Rhabditidae</taxon>
        <taxon>Peloderinae</taxon>
        <taxon>Caenorhabditis</taxon>
    </lineage>
</organism>
<keyword evidence="3" id="KW-0732">Signal</keyword>
<feature type="compositionally biased region" description="Low complexity" evidence="1">
    <location>
        <begin position="23"/>
        <end position="56"/>
    </location>
</feature>
<feature type="chain" id="PRO_5003406422" evidence="3">
    <location>
        <begin position="22"/>
        <end position="113"/>
    </location>
</feature>
<dbReference type="EMBL" id="GL379946">
    <property type="protein sequence ID" value="EGT37588.1"/>
    <property type="molecule type" value="Genomic_DNA"/>
</dbReference>